<dbReference type="EMBL" id="PYEP01000001">
    <property type="protein sequence ID" value="PSN09864.1"/>
    <property type="molecule type" value="Genomic_DNA"/>
</dbReference>
<evidence type="ECO:0000313" key="2">
    <source>
        <dbReference type="Proteomes" id="UP000240212"/>
    </source>
</evidence>
<proteinExistence type="predicted"/>
<organism evidence="1 2">
    <name type="scientific">Siccibacter turicensis</name>
    <dbReference type="NCBI Taxonomy" id="357233"/>
    <lineage>
        <taxon>Bacteria</taxon>
        <taxon>Pseudomonadati</taxon>
        <taxon>Pseudomonadota</taxon>
        <taxon>Gammaproteobacteria</taxon>
        <taxon>Enterobacterales</taxon>
        <taxon>Enterobacteriaceae</taxon>
        <taxon>Siccibacter</taxon>
    </lineage>
</organism>
<gene>
    <name evidence="1" type="ORF">C7G83_03740</name>
</gene>
<comment type="caution">
    <text evidence="1">The sequence shown here is derived from an EMBL/GenBank/DDBJ whole genome shotgun (WGS) entry which is preliminary data.</text>
</comment>
<sequence length="193" mass="21695">MRLITGLLFAGLLTGCVTAPQQSQYRAEYKTRQPITAQSTWRFAVKPVTPAGDHDAGSRDLTGLFYLSEEQASTVQVNINYPAKTLHATALDAEGHPLHSSTLILLDQNAAAPSNYKYFRLTQDGRLEREWRNCTPDISVGCRWWHIELFITRQGDMAVRRSESTAGMLLLVFPFWAAIHHLEIFPHSTPVTL</sequence>
<dbReference type="AlphaFoldDB" id="A0A2P8VQM8"/>
<accession>A0A2P8VQM8</accession>
<keyword evidence="2" id="KW-1185">Reference proteome</keyword>
<dbReference type="OrthoDB" id="6603222at2"/>
<dbReference type="RefSeq" id="WP_106876255.1">
    <property type="nucleotide sequence ID" value="NZ_PYEP01000001.1"/>
</dbReference>
<name>A0A2P8VQM8_9ENTR</name>
<dbReference type="PROSITE" id="PS51257">
    <property type="entry name" value="PROKAR_LIPOPROTEIN"/>
    <property type="match status" value="1"/>
</dbReference>
<protein>
    <recommendedName>
        <fullName evidence="3">Lipoprotein</fullName>
    </recommendedName>
</protein>
<reference evidence="1 2" key="1">
    <citation type="submission" date="2018-03" db="EMBL/GenBank/DDBJ databases">
        <title>Draft genome sequence of the first documented clinical Siccibacter turicensis isolate in Austria.</title>
        <authorList>
            <person name="Lepuschitz S."/>
            <person name="Pekard-Amenitsch S."/>
            <person name="Haunold R."/>
            <person name="Schill S."/>
            <person name="Mach R."/>
            <person name="Allerberger F."/>
            <person name="Ruppitsch W."/>
            <person name="Forsythe S.J."/>
        </authorList>
    </citation>
    <scope>NUCLEOTIDE SEQUENCE [LARGE SCALE GENOMIC DNA]</scope>
    <source>
        <strain evidence="1 2">6100069499-17</strain>
    </source>
</reference>
<dbReference type="Proteomes" id="UP000240212">
    <property type="component" value="Unassembled WGS sequence"/>
</dbReference>
<evidence type="ECO:0008006" key="3">
    <source>
        <dbReference type="Google" id="ProtNLM"/>
    </source>
</evidence>
<evidence type="ECO:0000313" key="1">
    <source>
        <dbReference type="EMBL" id="PSN09864.1"/>
    </source>
</evidence>